<keyword evidence="2" id="KW-1185">Reference proteome</keyword>
<dbReference type="AlphaFoldDB" id="A0A3M7SKY9"/>
<reference evidence="1 2" key="1">
    <citation type="journal article" date="2018" name="Sci. Rep.">
        <title>Genomic signatures of local adaptation to the degree of environmental predictability in rotifers.</title>
        <authorList>
            <person name="Franch-Gras L."/>
            <person name="Hahn C."/>
            <person name="Garcia-Roger E.M."/>
            <person name="Carmona M.J."/>
            <person name="Serra M."/>
            <person name="Gomez A."/>
        </authorList>
    </citation>
    <scope>NUCLEOTIDE SEQUENCE [LARGE SCALE GENOMIC DNA]</scope>
    <source>
        <strain evidence="1">HYR1</strain>
    </source>
</reference>
<evidence type="ECO:0000313" key="2">
    <source>
        <dbReference type="Proteomes" id="UP000276133"/>
    </source>
</evidence>
<proteinExistence type="predicted"/>
<accession>A0A3M7SKY9</accession>
<evidence type="ECO:0000313" key="1">
    <source>
        <dbReference type="EMBL" id="RNA36399.1"/>
    </source>
</evidence>
<gene>
    <name evidence="1" type="ORF">BpHYR1_039775</name>
</gene>
<sequence>MSKSSRTIGCDAFTWFKFWLISYSMSRLVCSACRRLRSNSTAIFLFGKANPVVACTIRVSQVFFAHRIQSVHAKRSLHSIV</sequence>
<protein>
    <submittedName>
        <fullName evidence="1">Uncharacterized protein</fullName>
    </submittedName>
</protein>
<dbReference type="Proteomes" id="UP000276133">
    <property type="component" value="Unassembled WGS sequence"/>
</dbReference>
<organism evidence="1 2">
    <name type="scientific">Brachionus plicatilis</name>
    <name type="common">Marine rotifer</name>
    <name type="synonym">Brachionus muelleri</name>
    <dbReference type="NCBI Taxonomy" id="10195"/>
    <lineage>
        <taxon>Eukaryota</taxon>
        <taxon>Metazoa</taxon>
        <taxon>Spiralia</taxon>
        <taxon>Gnathifera</taxon>
        <taxon>Rotifera</taxon>
        <taxon>Eurotatoria</taxon>
        <taxon>Monogononta</taxon>
        <taxon>Pseudotrocha</taxon>
        <taxon>Ploima</taxon>
        <taxon>Brachionidae</taxon>
        <taxon>Brachionus</taxon>
    </lineage>
</organism>
<name>A0A3M7SKY9_BRAPC</name>
<comment type="caution">
    <text evidence="1">The sequence shown here is derived from an EMBL/GenBank/DDBJ whole genome shotgun (WGS) entry which is preliminary data.</text>
</comment>
<dbReference type="EMBL" id="REGN01001193">
    <property type="protein sequence ID" value="RNA36399.1"/>
    <property type="molecule type" value="Genomic_DNA"/>
</dbReference>